<evidence type="ECO:0000259" key="2">
    <source>
        <dbReference type="PROSITE" id="PS50059"/>
    </source>
</evidence>
<evidence type="ECO:0000256" key="1">
    <source>
        <dbReference type="PROSITE-ProRule" id="PRU00277"/>
    </source>
</evidence>
<dbReference type="InterPro" id="IPR001179">
    <property type="entry name" value="PPIase_FKBP_dom"/>
</dbReference>
<reference evidence="4" key="1">
    <citation type="submission" date="2014-03" db="EMBL/GenBank/DDBJ databases">
        <authorList>
            <person name="Aksoy S."/>
            <person name="Warren W."/>
            <person name="Wilson R.K."/>
        </authorList>
    </citation>
    <scope>NUCLEOTIDE SEQUENCE [LARGE SCALE GENOMIC DNA]</scope>
    <source>
        <strain evidence="4">IAEA</strain>
    </source>
</reference>
<dbReference type="EC" id="5.2.1.8" evidence="1"/>
<dbReference type="Pfam" id="PF00254">
    <property type="entry name" value="FKBP_C"/>
    <property type="match status" value="1"/>
</dbReference>
<proteinExistence type="predicted"/>
<comment type="catalytic activity">
    <reaction evidence="1">
        <text>[protein]-peptidylproline (omega=180) = [protein]-peptidylproline (omega=0)</text>
        <dbReference type="Rhea" id="RHEA:16237"/>
        <dbReference type="Rhea" id="RHEA-COMP:10747"/>
        <dbReference type="Rhea" id="RHEA-COMP:10748"/>
        <dbReference type="ChEBI" id="CHEBI:83833"/>
        <dbReference type="ChEBI" id="CHEBI:83834"/>
        <dbReference type="EC" id="5.2.1.8"/>
    </reaction>
</comment>
<keyword evidence="4" id="KW-1185">Reference proteome</keyword>
<dbReference type="SUPFAM" id="SSF54534">
    <property type="entry name" value="FKBP-like"/>
    <property type="match status" value="1"/>
</dbReference>
<dbReference type="InterPro" id="IPR046357">
    <property type="entry name" value="PPIase_dom_sf"/>
</dbReference>
<protein>
    <recommendedName>
        <fullName evidence="1">peptidylprolyl isomerase</fullName>
        <ecNumber evidence="1">5.2.1.8</ecNumber>
    </recommendedName>
</protein>
<evidence type="ECO:0000313" key="3">
    <source>
        <dbReference type="EnsemblMetazoa" id="GBRI037838-PA"/>
    </source>
</evidence>
<dbReference type="Gene3D" id="3.10.50.40">
    <property type="match status" value="1"/>
</dbReference>
<name>A0A1A9WZ09_9MUSC</name>
<evidence type="ECO:0000313" key="4">
    <source>
        <dbReference type="Proteomes" id="UP000091820"/>
    </source>
</evidence>
<dbReference type="STRING" id="37001.A0A1A9WZ09"/>
<keyword evidence="1" id="KW-0413">Isomerase</keyword>
<dbReference type="VEuPathDB" id="VectorBase:GBRI037838"/>
<organism evidence="3 4">
    <name type="scientific">Glossina brevipalpis</name>
    <dbReference type="NCBI Taxonomy" id="37001"/>
    <lineage>
        <taxon>Eukaryota</taxon>
        <taxon>Metazoa</taxon>
        <taxon>Ecdysozoa</taxon>
        <taxon>Arthropoda</taxon>
        <taxon>Hexapoda</taxon>
        <taxon>Insecta</taxon>
        <taxon>Pterygota</taxon>
        <taxon>Neoptera</taxon>
        <taxon>Endopterygota</taxon>
        <taxon>Diptera</taxon>
        <taxon>Brachycera</taxon>
        <taxon>Muscomorpha</taxon>
        <taxon>Hippoboscoidea</taxon>
        <taxon>Glossinidae</taxon>
        <taxon>Glossina</taxon>
    </lineage>
</organism>
<accession>A0A1A9WZ09</accession>
<keyword evidence="1" id="KW-0697">Rotamase</keyword>
<reference evidence="3" key="2">
    <citation type="submission" date="2020-05" db="UniProtKB">
        <authorList>
            <consortium name="EnsemblMetazoa"/>
        </authorList>
    </citation>
    <scope>IDENTIFICATION</scope>
    <source>
        <strain evidence="3">IAEA</strain>
    </source>
</reference>
<dbReference type="AlphaFoldDB" id="A0A1A9WZ09"/>
<sequence length="123" mass="14354">MTEILSELLLYNSRGGFFLRNLRQREAIRDWDEGVADLLVGQCSKLICSPDNAYGSRGRPVVILLNFTFDVELLKRNHTSHFIHKRLFTTTKLPEIKANHNINPKKDTVYWNFLEDVNTKLYT</sequence>
<dbReference type="PROSITE" id="PS50059">
    <property type="entry name" value="FKBP_PPIASE"/>
    <property type="match status" value="1"/>
</dbReference>
<dbReference type="Proteomes" id="UP000091820">
    <property type="component" value="Unassembled WGS sequence"/>
</dbReference>
<dbReference type="GO" id="GO:0003755">
    <property type="term" value="F:peptidyl-prolyl cis-trans isomerase activity"/>
    <property type="evidence" value="ECO:0007669"/>
    <property type="project" value="UniProtKB-KW"/>
</dbReference>
<dbReference type="EnsemblMetazoa" id="GBRI037838-RA">
    <property type="protein sequence ID" value="GBRI037838-PA"/>
    <property type="gene ID" value="GBRI037838"/>
</dbReference>
<feature type="domain" description="PPIase FKBP-type" evidence="2">
    <location>
        <begin position="22"/>
        <end position="77"/>
    </location>
</feature>